<dbReference type="AlphaFoldDB" id="A0A810Q2X4"/>
<proteinExistence type="inferred from homology"/>
<dbReference type="Gene3D" id="3.30.1330.90">
    <property type="entry name" value="D-3-phosphoglycerate dehydrogenase, domain 3"/>
    <property type="match status" value="1"/>
</dbReference>
<evidence type="ECO:0000256" key="11">
    <source>
        <dbReference type="ARBA" id="ARBA00041766"/>
    </source>
</evidence>
<gene>
    <name evidence="15" type="ORF">MM50RIKEN_24410</name>
</gene>
<keyword evidence="8" id="KW-0408">Iron</keyword>
<evidence type="ECO:0000256" key="6">
    <source>
        <dbReference type="ARBA" id="ARBA00022485"/>
    </source>
</evidence>
<keyword evidence="7" id="KW-0479">Metal-binding</keyword>
<comment type="pathway">
    <text evidence="2">Carbohydrate biosynthesis; gluconeogenesis.</text>
</comment>
<dbReference type="InterPro" id="IPR051318">
    <property type="entry name" value="Fe-S_L-Ser"/>
</dbReference>
<dbReference type="GO" id="GO:0003941">
    <property type="term" value="F:L-serine ammonia-lyase activity"/>
    <property type="evidence" value="ECO:0007669"/>
    <property type="project" value="UniProtKB-EC"/>
</dbReference>
<comment type="catalytic activity">
    <reaction evidence="12">
        <text>L-serine = pyruvate + NH4(+)</text>
        <dbReference type="Rhea" id="RHEA:19169"/>
        <dbReference type="ChEBI" id="CHEBI:15361"/>
        <dbReference type="ChEBI" id="CHEBI:28938"/>
        <dbReference type="ChEBI" id="CHEBI:33384"/>
        <dbReference type="EC" id="4.3.1.17"/>
    </reaction>
</comment>
<dbReference type="InterPro" id="IPR005130">
    <property type="entry name" value="Ser_deHydtase-like_asu"/>
</dbReference>
<evidence type="ECO:0000256" key="4">
    <source>
        <dbReference type="ARBA" id="ARBA00012093"/>
    </source>
</evidence>
<dbReference type="GO" id="GO:0051539">
    <property type="term" value="F:4 iron, 4 sulfur cluster binding"/>
    <property type="evidence" value="ECO:0007669"/>
    <property type="project" value="UniProtKB-KW"/>
</dbReference>
<dbReference type="Pfam" id="PF03313">
    <property type="entry name" value="SDH_alpha"/>
    <property type="match status" value="1"/>
</dbReference>
<keyword evidence="9" id="KW-0411">Iron-sulfur</keyword>
<evidence type="ECO:0000256" key="3">
    <source>
        <dbReference type="ARBA" id="ARBA00008636"/>
    </source>
</evidence>
<keyword evidence="16" id="KW-1185">Reference proteome</keyword>
<keyword evidence="6" id="KW-0004">4Fe-4S</keyword>
<dbReference type="InterPro" id="IPR029009">
    <property type="entry name" value="ASB_dom_sf"/>
</dbReference>
<reference evidence="15" key="1">
    <citation type="submission" date="2020-09" db="EMBL/GenBank/DDBJ databases">
        <title>New species isolated from human feces.</title>
        <authorList>
            <person name="Kitahara M."/>
            <person name="Shigeno Y."/>
            <person name="Shime M."/>
            <person name="Matsumoto Y."/>
            <person name="Nakamura S."/>
            <person name="Motooka D."/>
            <person name="Fukuoka S."/>
            <person name="Nishikawa H."/>
            <person name="Benno Y."/>
        </authorList>
    </citation>
    <scope>NUCLEOTIDE SEQUENCE</scope>
    <source>
        <strain evidence="15">MM50</strain>
    </source>
</reference>
<evidence type="ECO:0000256" key="8">
    <source>
        <dbReference type="ARBA" id="ARBA00023004"/>
    </source>
</evidence>
<sequence length="468" mass="50402">MERMPSIFNDVLSPVTPGPSSSNTCGPYRIARLARALLGETPRRITVRMARRGGYYDTFYSMHSHEAILAALLGQELLRCDLSTMCRQADEAGLSYDFQFVDDLPVRPSELAEMELSGDRRTIRLTGVSLGGGEIEITRLNGSDILLRGKRRETVCLGPEGARVVPEDTAAGPGQWLARLEPLFPFPQQEGAVPFRTAQEMFAYARDTGRPLWQVAFDYESALTGATEAELRAYARQVLDICCHARQQGVCPDNHFIGVTDARAARYKALREGRKLIDLGAADEACLDAMSIMEFSNAHGTIVCMPTGGASGIVPAAVYRIGERLGKSETEQENALLVAGLIGAFYYPTHYTGAIGCQAEIGVAVSMASAALCSMMTDDPDTIHCAASLGGQVLMGLLCNPIEGYVQVPCIVRNMAAVPTAVTCANAALAGMDHIVPLDDVVALMLAVGEKIRPCDEAGTYILKKEEA</sequence>
<keyword evidence="5" id="KW-0312">Gluconeogenesis</keyword>
<evidence type="ECO:0000256" key="2">
    <source>
        <dbReference type="ARBA" id="ARBA00004742"/>
    </source>
</evidence>
<feature type="region of interest" description="Disordered" evidence="13">
    <location>
        <begin position="1"/>
        <end position="23"/>
    </location>
</feature>
<evidence type="ECO:0000256" key="5">
    <source>
        <dbReference type="ARBA" id="ARBA00022432"/>
    </source>
</evidence>
<evidence type="ECO:0000256" key="10">
    <source>
        <dbReference type="ARBA" id="ARBA00023239"/>
    </source>
</evidence>
<dbReference type="KEGG" id="vcop:MM50RIKEN_24410"/>
<dbReference type="EMBL" id="AP023418">
    <property type="protein sequence ID" value="BCK82678.1"/>
    <property type="molecule type" value="Genomic_DNA"/>
</dbReference>
<evidence type="ECO:0000256" key="7">
    <source>
        <dbReference type="ARBA" id="ARBA00022723"/>
    </source>
</evidence>
<name>A0A810Q2X4_9FIRM</name>
<evidence type="ECO:0000256" key="12">
    <source>
        <dbReference type="ARBA" id="ARBA00049406"/>
    </source>
</evidence>
<dbReference type="EC" id="4.3.1.17" evidence="4"/>
<keyword evidence="10" id="KW-0456">Lyase</keyword>
<evidence type="ECO:0000256" key="9">
    <source>
        <dbReference type="ARBA" id="ARBA00023014"/>
    </source>
</evidence>
<evidence type="ECO:0000256" key="1">
    <source>
        <dbReference type="ARBA" id="ARBA00001966"/>
    </source>
</evidence>
<dbReference type="RefSeq" id="WP_213541223.1">
    <property type="nucleotide sequence ID" value="NZ_AP023418.1"/>
</dbReference>
<accession>A0A810Q2X4</accession>
<evidence type="ECO:0000256" key="13">
    <source>
        <dbReference type="SAM" id="MobiDB-lite"/>
    </source>
</evidence>
<dbReference type="PANTHER" id="PTHR30182">
    <property type="entry name" value="L-SERINE DEHYDRATASE"/>
    <property type="match status" value="1"/>
</dbReference>
<feature type="domain" description="Serine dehydratase-like alpha subunit" evidence="14">
    <location>
        <begin position="210"/>
        <end position="452"/>
    </location>
</feature>
<evidence type="ECO:0000259" key="14">
    <source>
        <dbReference type="Pfam" id="PF03313"/>
    </source>
</evidence>
<evidence type="ECO:0000313" key="16">
    <source>
        <dbReference type="Proteomes" id="UP000681035"/>
    </source>
</evidence>
<protein>
    <recommendedName>
        <fullName evidence="4">L-serine ammonia-lyase</fullName>
        <ecNumber evidence="4">4.3.1.17</ecNumber>
    </recommendedName>
    <alternativeName>
        <fullName evidence="11">L-serine deaminase</fullName>
    </alternativeName>
</protein>
<dbReference type="SUPFAM" id="SSF143548">
    <property type="entry name" value="Serine metabolism enzymes domain"/>
    <property type="match status" value="1"/>
</dbReference>
<evidence type="ECO:0000313" key="15">
    <source>
        <dbReference type="EMBL" id="BCK82678.1"/>
    </source>
</evidence>
<dbReference type="GO" id="GO:0046872">
    <property type="term" value="F:metal ion binding"/>
    <property type="evidence" value="ECO:0007669"/>
    <property type="project" value="UniProtKB-KW"/>
</dbReference>
<dbReference type="Proteomes" id="UP000681035">
    <property type="component" value="Chromosome"/>
</dbReference>
<organism evidence="15 16">
    <name type="scientific">Vescimonas coprocola</name>
    <dbReference type="NCBI Taxonomy" id="2714355"/>
    <lineage>
        <taxon>Bacteria</taxon>
        <taxon>Bacillati</taxon>
        <taxon>Bacillota</taxon>
        <taxon>Clostridia</taxon>
        <taxon>Eubacteriales</taxon>
        <taxon>Oscillospiraceae</taxon>
        <taxon>Vescimonas</taxon>
    </lineage>
</organism>
<comment type="cofactor">
    <cofactor evidence="1">
        <name>[4Fe-4S] cluster</name>
        <dbReference type="ChEBI" id="CHEBI:49883"/>
    </cofactor>
</comment>
<comment type="similarity">
    <text evidence="3">Belongs to the iron-sulfur dependent L-serine dehydratase family.</text>
</comment>
<dbReference type="PANTHER" id="PTHR30182:SF1">
    <property type="entry name" value="L-SERINE DEHYDRATASE 1"/>
    <property type="match status" value="1"/>
</dbReference>
<dbReference type="GO" id="GO:0006094">
    <property type="term" value="P:gluconeogenesis"/>
    <property type="evidence" value="ECO:0007669"/>
    <property type="project" value="UniProtKB-KW"/>
</dbReference>